<keyword evidence="4" id="KW-1185">Reference proteome</keyword>
<dbReference type="PANTHER" id="PTHR42806:SF1">
    <property type="entry name" value="GLYCINE DEHYDROGENASE (DECARBOXYLATING)"/>
    <property type="match status" value="1"/>
</dbReference>
<reference evidence="3 4" key="1">
    <citation type="journal article" date="2012" name="Extremophiles">
        <title>Thermotomaculum hydrothermale gen. nov., sp. nov., a novel heterotrophic thermophile within the phylum Acidobacteria from a deep-sea hydrothermal vent chimney in the Southern Okinawa Trough.</title>
        <authorList>
            <person name="Izumi H."/>
            <person name="Nunoura T."/>
            <person name="Miyazaki M."/>
            <person name="Mino S."/>
            <person name="Toki T."/>
            <person name="Takai K."/>
            <person name="Sako Y."/>
            <person name="Sawabe T."/>
            <person name="Nakagawa S."/>
        </authorList>
    </citation>
    <scope>NUCLEOTIDE SEQUENCE [LARGE SCALE GENOMIC DNA]</scope>
    <source>
        <strain evidence="3 4">AC55</strain>
    </source>
</reference>
<dbReference type="Pfam" id="PF02347">
    <property type="entry name" value="GDC-P"/>
    <property type="match status" value="1"/>
</dbReference>
<proteinExistence type="predicted"/>
<dbReference type="NCBIfam" id="NF001696">
    <property type="entry name" value="PRK00451.1"/>
    <property type="match status" value="1"/>
</dbReference>
<evidence type="ECO:0000313" key="4">
    <source>
        <dbReference type="Proteomes" id="UP000595564"/>
    </source>
</evidence>
<accession>A0A7R6PDZ5</accession>
<dbReference type="GO" id="GO:0009116">
    <property type="term" value="P:nucleoside metabolic process"/>
    <property type="evidence" value="ECO:0007669"/>
    <property type="project" value="InterPro"/>
</dbReference>
<keyword evidence="1 3" id="KW-0560">Oxidoreductase</keyword>
<dbReference type="Proteomes" id="UP000595564">
    <property type="component" value="Chromosome"/>
</dbReference>
<evidence type="ECO:0000259" key="2">
    <source>
        <dbReference type="Pfam" id="PF02347"/>
    </source>
</evidence>
<dbReference type="InterPro" id="IPR015422">
    <property type="entry name" value="PyrdxlP-dep_Trfase_small"/>
</dbReference>
<dbReference type="Gene3D" id="3.40.640.10">
    <property type="entry name" value="Type I PLP-dependent aspartate aminotransferase-like (Major domain)"/>
    <property type="match status" value="1"/>
</dbReference>
<dbReference type="KEGG" id="thyd:TTHT_0304"/>
<dbReference type="InterPro" id="IPR015421">
    <property type="entry name" value="PyrdxlP-dep_Trfase_major"/>
</dbReference>
<dbReference type="AlphaFoldDB" id="A0A7R6PDZ5"/>
<dbReference type="SUPFAM" id="SSF53383">
    <property type="entry name" value="PLP-dependent transferases"/>
    <property type="match status" value="1"/>
</dbReference>
<dbReference type="EMBL" id="AP017470">
    <property type="protein sequence ID" value="BBB31923.1"/>
    <property type="molecule type" value="Genomic_DNA"/>
</dbReference>
<name>A0A7R6PDZ5_9BACT</name>
<sequence length="445" mass="50192">MSRFLPLSDKEREEMLKEIGREDLFSPIPEELRLKDNLKIKAHSEKEVLDFFKKLADMNKNLTSFAGAGIYHHFIPSAVDYLSMREEFLTAYTPYQPEISQGTLQAIFEYQTMMSNILNMEVSNASMYDGATALAESILMAKRIVRKKNTVAISKGVHPHYLKVVKTYLKNLGINIIELELKDYATDIEGLKKLLSENDDIFAVAVGYPNFFGNVENLKDIVPIVKEYDKKAIVITSTTEPLAFGLIAPPGDFGVEIACGDAQSFGNYPGFGGPLLGFLTTTMKHVRQMPGRVVGKTKDVDGKTGYVLTLSAREQHIKRERATSNICSNQGWCMLRATIYLSLLGEEGFKKLASLNYSLSEYAKEKINKTKHFKVLNTKPTFNEFLVQTDVDFLKFRDMCEENGIFPGVRLAKFGLDKDKFILTCTEVITTEDIDKLIELMEKAQ</sequence>
<dbReference type="RefSeq" id="WP_201328257.1">
    <property type="nucleotide sequence ID" value="NZ_AP017470.1"/>
</dbReference>
<feature type="domain" description="Glycine cleavage system P-protein N-terminal" evidence="2">
    <location>
        <begin position="3"/>
        <end position="440"/>
    </location>
</feature>
<dbReference type="InterPro" id="IPR049315">
    <property type="entry name" value="GDC-P_N"/>
</dbReference>
<dbReference type="InterPro" id="IPR015424">
    <property type="entry name" value="PyrdxlP-dep_Trfase"/>
</dbReference>
<protein>
    <submittedName>
        <fullName evidence="3">Glycine dehydrogenase subunit 1</fullName>
        <ecNumber evidence="3">1.4.4.2</ecNumber>
    </submittedName>
</protein>
<dbReference type="Gene3D" id="3.90.1150.10">
    <property type="entry name" value="Aspartate Aminotransferase, domain 1"/>
    <property type="match status" value="1"/>
</dbReference>
<dbReference type="GO" id="GO:0004375">
    <property type="term" value="F:glycine dehydrogenase (decarboxylating) activity"/>
    <property type="evidence" value="ECO:0007669"/>
    <property type="project" value="UniProtKB-EC"/>
</dbReference>
<dbReference type="PANTHER" id="PTHR42806">
    <property type="entry name" value="GLYCINE CLEAVAGE SYSTEM P-PROTEIN"/>
    <property type="match status" value="1"/>
</dbReference>
<evidence type="ECO:0000313" key="3">
    <source>
        <dbReference type="EMBL" id="BBB31923.1"/>
    </source>
</evidence>
<dbReference type="InterPro" id="IPR023010">
    <property type="entry name" value="GcvPA"/>
</dbReference>
<evidence type="ECO:0000256" key="1">
    <source>
        <dbReference type="ARBA" id="ARBA00023002"/>
    </source>
</evidence>
<dbReference type="EC" id="1.4.4.2" evidence="3"/>
<dbReference type="PIRSF" id="PIRSF006815">
    <property type="entry name" value="GcvPA"/>
    <property type="match status" value="1"/>
</dbReference>
<gene>
    <name evidence="3" type="primary">gcvPA</name>
    <name evidence="3" type="ORF">TTHT_0304</name>
</gene>
<organism evidence="3 4">
    <name type="scientific">Thermotomaculum hydrothermale</name>
    <dbReference type="NCBI Taxonomy" id="981385"/>
    <lineage>
        <taxon>Bacteria</taxon>
        <taxon>Pseudomonadati</taxon>
        <taxon>Acidobacteriota</taxon>
        <taxon>Holophagae</taxon>
        <taxon>Thermotomaculales</taxon>
        <taxon>Thermotomaculaceae</taxon>
        <taxon>Thermotomaculum</taxon>
    </lineage>
</organism>